<dbReference type="EMBL" id="CABFVH010000020">
    <property type="protein sequence ID" value="VUF13523.1"/>
    <property type="molecule type" value="Genomic_DNA"/>
</dbReference>
<evidence type="ECO:0000256" key="1">
    <source>
        <dbReference type="SAM" id="Coils"/>
    </source>
</evidence>
<dbReference type="EMBL" id="BPQI01000009">
    <property type="protein sequence ID" value="GJD54611.1"/>
    <property type="molecule type" value="Genomic_DNA"/>
</dbReference>
<reference evidence="3 4" key="1">
    <citation type="submission" date="2019-06" db="EMBL/GenBank/DDBJ databases">
        <authorList>
            <person name="Rodrigo-Torres L."/>
            <person name="Arahal R. D."/>
            <person name="Lucena T."/>
        </authorList>
    </citation>
    <scope>NUCLEOTIDE SEQUENCE [LARGE SCALE GENOMIC DNA]</scope>
    <source>
        <strain evidence="3 4">SW08-7</strain>
    </source>
</reference>
<dbReference type="Proteomes" id="UP001055303">
    <property type="component" value="Unassembled WGS sequence"/>
</dbReference>
<reference evidence="2" key="2">
    <citation type="journal article" date="2021" name="Front. Microbiol.">
        <title>Comprehensive Comparative Genomics and Phenotyping of Methylobacterium Species.</title>
        <authorList>
            <person name="Alessa O."/>
            <person name="Ogura Y."/>
            <person name="Fujitani Y."/>
            <person name="Takami H."/>
            <person name="Hayashi T."/>
            <person name="Sahin N."/>
            <person name="Tani A."/>
        </authorList>
    </citation>
    <scope>NUCLEOTIDE SEQUENCE</scope>
    <source>
        <strain evidence="2">DSM 22415</strain>
    </source>
</reference>
<evidence type="ECO:0000313" key="2">
    <source>
        <dbReference type="EMBL" id="GJD54611.1"/>
    </source>
</evidence>
<dbReference type="RefSeq" id="WP_144765624.1">
    <property type="nucleotide sequence ID" value="NZ_BPQI01000009.1"/>
</dbReference>
<reference evidence="2" key="3">
    <citation type="submission" date="2021-08" db="EMBL/GenBank/DDBJ databases">
        <authorList>
            <person name="Tani A."/>
            <person name="Ola A."/>
            <person name="Ogura Y."/>
            <person name="Katsura K."/>
            <person name="Hayashi T."/>
        </authorList>
    </citation>
    <scope>NUCLEOTIDE SEQUENCE</scope>
    <source>
        <strain evidence="2">DSM 22415</strain>
    </source>
</reference>
<dbReference type="OrthoDB" id="7998582at2"/>
<organism evidence="3 4">
    <name type="scientific">Methylobacterium dankookense</name>
    <dbReference type="NCBI Taxonomy" id="560405"/>
    <lineage>
        <taxon>Bacteria</taxon>
        <taxon>Pseudomonadati</taxon>
        <taxon>Pseudomonadota</taxon>
        <taxon>Alphaproteobacteria</taxon>
        <taxon>Hyphomicrobiales</taxon>
        <taxon>Methylobacteriaceae</taxon>
        <taxon>Methylobacterium</taxon>
    </lineage>
</organism>
<evidence type="ECO:0000313" key="5">
    <source>
        <dbReference type="Proteomes" id="UP001055303"/>
    </source>
</evidence>
<evidence type="ECO:0000313" key="4">
    <source>
        <dbReference type="Proteomes" id="UP000401717"/>
    </source>
</evidence>
<protein>
    <submittedName>
        <fullName evidence="3">Uncharacterized protein</fullName>
    </submittedName>
</protein>
<gene>
    <name evidence="2" type="ORF">IFDJLNFL_0486</name>
    <name evidence="3" type="ORF">MTDSW087_03228</name>
</gene>
<feature type="coiled-coil region" evidence="1">
    <location>
        <begin position="60"/>
        <end position="94"/>
    </location>
</feature>
<keyword evidence="5" id="KW-1185">Reference proteome</keyword>
<sequence length="118" mass="13455">MAEAARRFESRSNPDVVRRLIARPIRLEHSRLVPPPPEPEVLPEPFEPEVEAAVTGERDVEVLEAELALLKAVLQAERDEVAQLRARLALADDEPEMDVRAIRERWAALVDHLLLTRR</sequence>
<name>A0A564FZB9_9HYPH</name>
<dbReference type="AlphaFoldDB" id="A0A564FZB9"/>
<keyword evidence="1" id="KW-0175">Coiled coil</keyword>
<evidence type="ECO:0000313" key="3">
    <source>
        <dbReference type="EMBL" id="VUF13523.1"/>
    </source>
</evidence>
<proteinExistence type="predicted"/>
<accession>A0A564FZB9</accession>
<dbReference type="Proteomes" id="UP000401717">
    <property type="component" value="Unassembled WGS sequence"/>
</dbReference>